<feature type="compositionally biased region" description="Polar residues" evidence="1">
    <location>
        <begin position="83"/>
        <end position="92"/>
    </location>
</feature>
<dbReference type="KEGG" id="pcu:PC_RS08060"/>
<evidence type="ECO:0000313" key="3">
    <source>
        <dbReference type="EMBL" id="SPJ31920.1"/>
    </source>
</evidence>
<dbReference type="STRING" id="264201.pc1684"/>
<dbReference type="AlphaFoldDB" id="A0A2P9HA79"/>
<sequence length="92" mass="9730">MNFLNKWIVIVTAIVMTGLSNQQLEAVTYVTDTGGYAYDESRTATNLAPAIALGTVAIVGIIAIAVQNSHHSSSSHSSSSSHTNTGYYSHSQ</sequence>
<keyword evidence="2" id="KW-0812">Transmembrane</keyword>
<dbReference type="Proteomes" id="UP000000529">
    <property type="component" value="Chromosome"/>
</dbReference>
<feature type="compositionally biased region" description="Low complexity" evidence="1">
    <location>
        <begin position="71"/>
        <end position="82"/>
    </location>
</feature>
<keyword evidence="2" id="KW-1133">Transmembrane helix</keyword>
<feature type="transmembrane region" description="Helical" evidence="2">
    <location>
        <begin position="50"/>
        <end position="66"/>
    </location>
</feature>
<gene>
    <name evidence="3" type="ORF">PC_RS08060</name>
</gene>
<dbReference type="EMBL" id="BX908798">
    <property type="protein sequence ID" value="SPJ31920.1"/>
    <property type="molecule type" value="Genomic_DNA"/>
</dbReference>
<protein>
    <submittedName>
        <fullName evidence="3">Uncharacterized protein</fullName>
    </submittedName>
</protein>
<organism evidence="3 4">
    <name type="scientific">Protochlamydia amoebophila (strain UWE25)</name>
    <dbReference type="NCBI Taxonomy" id="264201"/>
    <lineage>
        <taxon>Bacteria</taxon>
        <taxon>Pseudomonadati</taxon>
        <taxon>Chlamydiota</taxon>
        <taxon>Chlamydiia</taxon>
        <taxon>Parachlamydiales</taxon>
        <taxon>Parachlamydiaceae</taxon>
        <taxon>Candidatus Protochlamydia</taxon>
    </lineage>
</organism>
<accession>A0A2P9HA79</accession>
<evidence type="ECO:0000313" key="4">
    <source>
        <dbReference type="Proteomes" id="UP000000529"/>
    </source>
</evidence>
<evidence type="ECO:0000256" key="2">
    <source>
        <dbReference type="SAM" id="Phobius"/>
    </source>
</evidence>
<name>A0A2P9HA79_PARUW</name>
<reference evidence="3 4" key="1">
    <citation type="journal article" date="2004" name="Science">
        <title>Illuminating the evolutionary history of chlamydiae.</title>
        <authorList>
            <person name="Horn M."/>
            <person name="Collingro A."/>
            <person name="Schmitz-Esser S."/>
            <person name="Beier C.L."/>
            <person name="Purkhold U."/>
            <person name="Fartmann B."/>
            <person name="Brandt P."/>
            <person name="Nyakatura G.J."/>
            <person name="Droege M."/>
            <person name="Frishman D."/>
            <person name="Rattei T."/>
            <person name="Mewes H."/>
            <person name="Wagner M."/>
        </authorList>
    </citation>
    <scope>NUCLEOTIDE SEQUENCE [LARGE SCALE GENOMIC DNA]</scope>
    <source>
        <strain evidence="3 4">UWE25</strain>
    </source>
</reference>
<keyword evidence="4" id="KW-1185">Reference proteome</keyword>
<keyword evidence="2" id="KW-0472">Membrane</keyword>
<evidence type="ECO:0000256" key="1">
    <source>
        <dbReference type="SAM" id="MobiDB-lite"/>
    </source>
</evidence>
<dbReference type="RefSeq" id="WP_052278691.1">
    <property type="nucleotide sequence ID" value="NC_005861.2"/>
</dbReference>
<feature type="region of interest" description="Disordered" evidence="1">
    <location>
        <begin position="71"/>
        <end position="92"/>
    </location>
</feature>
<proteinExistence type="predicted"/>